<dbReference type="Proteomes" id="UP000644756">
    <property type="component" value="Unassembled WGS sequence"/>
</dbReference>
<dbReference type="InterPro" id="IPR029058">
    <property type="entry name" value="AB_hydrolase_fold"/>
</dbReference>
<dbReference type="InterPro" id="IPR050228">
    <property type="entry name" value="Carboxylesterase_BioH"/>
</dbReference>
<dbReference type="SUPFAM" id="SSF53474">
    <property type="entry name" value="alpha/beta-Hydrolases"/>
    <property type="match status" value="1"/>
</dbReference>
<accession>A0A917D5F6</accession>
<evidence type="ECO:0000313" key="3">
    <source>
        <dbReference type="Proteomes" id="UP000644756"/>
    </source>
</evidence>
<dbReference type="GO" id="GO:0016787">
    <property type="term" value="F:hydrolase activity"/>
    <property type="evidence" value="ECO:0007669"/>
    <property type="project" value="UniProtKB-KW"/>
</dbReference>
<evidence type="ECO:0000313" key="2">
    <source>
        <dbReference type="EMBL" id="GGG11355.1"/>
    </source>
</evidence>
<organism evidence="2 3">
    <name type="scientific">Paenibacillus abyssi</name>
    <dbReference type="NCBI Taxonomy" id="1340531"/>
    <lineage>
        <taxon>Bacteria</taxon>
        <taxon>Bacillati</taxon>
        <taxon>Bacillota</taxon>
        <taxon>Bacilli</taxon>
        <taxon>Bacillales</taxon>
        <taxon>Paenibacillaceae</taxon>
        <taxon>Paenibacillus</taxon>
    </lineage>
</organism>
<reference evidence="2" key="2">
    <citation type="submission" date="2020-09" db="EMBL/GenBank/DDBJ databases">
        <authorList>
            <person name="Sun Q."/>
            <person name="Zhou Y."/>
        </authorList>
    </citation>
    <scope>NUCLEOTIDE SEQUENCE</scope>
    <source>
        <strain evidence="2">CGMCC 1.12987</strain>
    </source>
</reference>
<dbReference type="AlphaFoldDB" id="A0A917D5F6"/>
<comment type="caution">
    <text evidence="2">The sequence shown here is derived from an EMBL/GenBank/DDBJ whole genome shotgun (WGS) entry which is preliminary data.</text>
</comment>
<dbReference type="EMBL" id="BMGR01000009">
    <property type="protein sequence ID" value="GGG11355.1"/>
    <property type="molecule type" value="Genomic_DNA"/>
</dbReference>
<proteinExistence type="predicted"/>
<gene>
    <name evidence="2" type="ORF">GCM10010916_30250</name>
</gene>
<dbReference type="Pfam" id="PF12697">
    <property type="entry name" value="Abhydrolase_6"/>
    <property type="match status" value="1"/>
</dbReference>
<keyword evidence="2" id="KW-0378">Hydrolase</keyword>
<dbReference type="PANTHER" id="PTHR43194">
    <property type="entry name" value="HYDROLASE ALPHA/BETA FOLD FAMILY"/>
    <property type="match status" value="1"/>
</dbReference>
<feature type="domain" description="AB hydrolase-1" evidence="1">
    <location>
        <begin position="6"/>
        <end position="194"/>
    </location>
</feature>
<name>A0A917D5F6_9BACL</name>
<reference evidence="2" key="1">
    <citation type="journal article" date="2014" name="Int. J. Syst. Evol. Microbiol.">
        <title>Complete genome sequence of Corynebacterium casei LMG S-19264T (=DSM 44701T), isolated from a smear-ripened cheese.</title>
        <authorList>
            <consortium name="US DOE Joint Genome Institute (JGI-PGF)"/>
            <person name="Walter F."/>
            <person name="Albersmeier A."/>
            <person name="Kalinowski J."/>
            <person name="Ruckert C."/>
        </authorList>
    </citation>
    <scope>NUCLEOTIDE SEQUENCE</scope>
    <source>
        <strain evidence="2">CGMCC 1.12987</strain>
    </source>
</reference>
<protein>
    <submittedName>
        <fullName evidence="2">Alpha/beta hydrolase</fullName>
    </submittedName>
</protein>
<dbReference type="InterPro" id="IPR000073">
    <property type="entry name" value="AB_hydrolase_1"/>
</dbReference>
<dbReference type="PANTHER" id="PTHR43194:SF2">
    <property type="entry name" value="PEROXISOMAL MEMBRANE PROTEIN LPX1"/>
    <property type="match status" value="1"/>
</dbReference>
<dbReference type="Gene3D" id="3.40.50.1820">
    <property type="entry name" value="alpha/beta hydrolase"/>
    <property type="match status" value="1"/>
</dbReference>
<keyword evidence="3" id="KW-1185">Reference proteome</keyword>
<evidence type="ECO:0000259" key="1">
    <source>
        <dbReference type="Pfam" id="PF12697"/>
    </source>
</evidence>
<sequence>MMNGPRCVFMDLPAHGSNDAPMMHTIKDHANYLKPLITDKTIVIGHSMGGLIGIELAANHPKVVGLVLAASHYVLPVDSTLFDKLESGVYPNGLFYASYSKEADKALLEEERSELSIVPLETTIIDYRCCNDYGNGKECLSHIQKPILAIYGQDDRMLPSKASEELKRLAPHAVTEVIPQAGHYVMLERSEHFVNALLQFVQHISERR</sequence>